<dbReference type="InterPro" id="IPR003439">
    <property type="entry name" value="ABC_transporter-like_ATP-bd"/>
</dbReference>
<dbReference type="Pfam" id="PF00005">
    <property type="entry name" value="ABC_tran"/>
    <property type="match status" value="2"/>
</dbReference>
<dbReference type="InterPro" id="IPR017871">
    <property type="entry name" value="ABC_transporter-like_CS"/>
</dbReference>
<evidence type="ECO:0000256" key="4">
    <source>
        <dbReference type="SAM" id="MobiDB-lite"/>
    </source>
</evidence>
<dbReference type="PROSITE" id="PS00211">
    <property type="entry name" value="ABC_TRANSPORTER_1"/>
    <property type="match status" value="2"/>
</dbReference>
<dbReference type="SMART" id="SM00382">
    <property type="entry name" value="AAA"/>
    <property type="match status" value="2"/>
</dbReference>
<dbReference type="Gene3D" id="3.40.50.300">
    <property type="entry name" value="P-loop containing nucleotide triphosphate hydrolases"/>
    <property type="match status" value="2"/>
</dbReference>
<feature type="domain" description="ABC transporter" evidence="5">
    <location>
        <begin position="358"/>
        <end position="556"/>
    </location>
</feature>
<dbReference type="GO" id="GO:0016887">
    <property type="term" value="F:ATP hydrolysis activity"/>
    <property type="evidence" value="ECO:0007669"/>
    <property type="project" value="InterPro"/>
</dbReference>
<dbReference type="InterPro" id="IPR027417">
    <property type="entry name" value="P-loop_NTPase"/>
</dbReference>
<feature type="region of interest" description="Disordered" evidence="4">
    <location>
        <begin position="274"/>
        <end position="303"/>
    </location>
</feature>
<dbReference type="FunFam" id="3.40.50.300:FF:000011">
    <property type="entry name" value="Putative ABC transporter ATP-binding component"/>
    <property type="match status" value="1"/>
</dbReference>
<feature type="compositionally biased region" description="Basic and acidic residues" evidence="4">
    <location>
        <begin position="274"/>
        <end position="290"/>
    </location>
</feature>
<evidence type="ECO:0000313" key="9">
    <source>
        <dbReference type="EMBL" id="CAB5017530.1"/>
    </source>
</evidence>
<dbReference type="AlphaFoldDB" id="A0A6J6RTN2"/>
<sequence>MSARSNARTRHVSLHARGLKLSFGREPILDGVDLSVTSGWRVGLVGPNGVGKSTLLGVLAGRTHPESGSVELTPPSALVGHLLQEHERRADERSLDFLMRRAGVGPAQADLDAATADLANGVTGADDRYADALDRWLALGGADFDTRVGGVCAELGVDHTLLERPMTVLSGGEAARIGLAALLLSRFDLVLLDEPTNDLDADGLQRLEQWVTALDGPVVLVSHDREFLRRTVTHVAEFDEFSHQLTVYAGGWDTYLEEREVAARHERERYEEYADKRSNLQQRSQREREWASQGLSKAKKKQDDNDKFIKAFKIDQSEQLAGKAARTQKALERLDEVEEPRDAWQLHLSFGEAATSGAIVSRLTHVEVRRGQFALGPIDLTIGQGERIAVQGRNGSGKTTLIDVISGRVRPDEGEAYLGPSVVLGELGQARTQLSGEGTLLDAFLRATGWTISECRTLLAKFALGANDVLRSNAELSPGERTRAILALLMATGTNLLVLDEPTNHLDLAAIDQLEVAVNAFRGTVLLVTHDRALLERVQLSRTITMADGRIVSDAAR</sequence>
<evidence type="ECO:0000256" key="3">
    <source>
        <dbReference type="ARBA" id="ARBA00022840"/>
    </source>
</evidence>
<dbReference type="EMBL" id="CAFABA010000059">
    <property type="protein sequence ID" value="CAB4831681.1"/>
    <property type="molecule type" value="Genomic_DNA"/>
</dbReference>
<dbReference type="EMBL" id="CAEZYR010000003">
    <property type="protein sequence ID" value="CAB4725739.1"/>
    <property type="molecule type" value="Genomic_DNA"/>
</dbReference>
<dbReference type="EMBL" id="CAFBOS010000206">
    <property type="protein sequence ID" value="CAB5017530.1"/>
    <property type="molecule type" value="Genomic_DNA"/>
</dbReference>
<dbReference type="CDD" id="cd03221">
    <property type="entry name" value="ABCF_EF-3"/>
    <property type="match status" value="2"/>
</dbReference>
<organism evidence="6">
    <name type="scientific">freshwater metagenome</name>
    <dbReference type="NCBI Taxonomy" id="449393"/>
    <lineage>
        <taxon>unclassified sequences</taxon>
        <taxon>metagenomes</taxon>
        <taxon>ecological metagenomes</taxon>
    </lineage>
</organism>
<dbReference type="SUPFAM" id="SSF52540">
    <property type="entry name" value="P-loop containing nucleoside triphosphate hydrolases"/>
    <property type="match status" value="2"/>
</dbReference>
<dbReference type="PANTHER" id="PTHR19211">
    <property type="entry name" value="ATP-BINDING TRANSPORT PROTEIN-RELATED"/>
    <property type="match status" value="1"/>
</dbReference>
<dbReference type="PANTHER" id="PTHR19211:SF123">
    <property type="entry name" value="ABC TRANSPORTER"/>
    <property type="match status" value="1"/>
</dbReference>
<accession>A0A6J6RTN2</accession>
<dbReference type="InterPro" id="IPR003593">
    <property type="entry name" value="AAA+_ATPase"/>
</dbReference>
<evidence type="ECO:0000313" key="6">
    <source>
        <dbReference type="EMBL" id="CAB4725739.1"/>
    </source>
</evidence>
<keyword evidence="3" id="KW-0067">ATP-binding</keyword>
<feature type="domain" description="ABC transporter" evidence="5">
    <location>
        <begin position="14"/>
        <end position="274"/>
    </location>
</feature>
<protein>
    <submittedName>
        <fullName evidence="6">Unannotated protein</fullName>
    </submittedName>
</protein>
<dbReference type="EMBL" id="CAFBMH010000010">
    <property type="protein sequence ID" value="CAB4894105.1"/>
    <property type="molecule type" value="Genomic_DNA"/>
</dbReference>
<keyword evidence="2" id="KW-0547">Nucleotide-binding</keyword>
<dbReference type="GO" id="GO:0005524">
    <property type="term" value="F:ATP binding"/>
    <property type="evidence" value="ECO:0007669"/>
    <property type="project" value="UniProtKB-KW"/>
</dbReference>
<dbReference type="PROSITE" id="PS50893">
    <property type="entry name" value="ABC_TRANSPORTER_2"/>
    <property type="match status" value="2"/>
</dbReference>
<keyword evidence="1" id="KW-0677">Repeat</keyword>
<gene>
    <name evidence="6" type="ORF">UFOPK2754_00128</name>
    <name evidence="7" type="ORF">UFOPK3139_01540</name>
    <name evidence="8" type="ORF">UFOPK3543_00472</name>
    <name evidence="9" type="ORF">UFOPK3967_02570</name>
</gene>
<evidence type="ECO:0000313" key="8">
    <source>
        <dbReference type="EMBL" id="CAB4894105.1"/>
    </source>
</evidence>
<dbReference type="InterPro" id="IPR050611">
    <property type="entry name" value="ABCF"/>
</dbReference>
<reference evidence="6" key="1">
    <citation type="submission" date="2020-05" db="EMBL/GenBank/DDBJ databases">
        <authorList>
            <person name="Chiriac C."/>
            <person name="Salcher M."/>
            <person name="Ghai R."/>
            <person name="Kavagutti S V."/>
        </authorList>
    </citation>
    <scope>NUCLEOTIDE SEQUENCE</scope>
</reference>
<evidence type="ECO:0000259" key="5">
    <source>
        <dbReference type="PROSITE" id="PS50893"/>
    </source>
</evidence>
<evidence type="ECO:0000256" key="1">
    <source>
        <dbReference type="ARBA" id="ARBA00022737"/>
    </source>
</evidence>
<evidence type="ECO:0000313" key="7">
    <source>
        <dbReference type="EMBL" id="CAB4831681.1"/>
    </source>
</evidence>
<name>A0A6J6RTN2_9ZZZZ</name>
<proteinExistence type="predicted"/>
<evidence type="ECO:0000256" key="2">
    <source>
        <dbReference type="ARBA" id="ARBA00022741"/>
    </source>
</evidence>